<dbReference type="InterPro" id="IPR024078">
    <property type="entry name" value="LmbE-like_dom_sf"/>
</dbReference>
<feature type="chain" id="PRO_5046354008" evidence="1">
    <location>
        <begin position="24"/>
        <end position="410"/>
    </location>
</feature>
<proteinExistence type="predicted"/>
<dbReference type="InterPro" id="IPR003737">
    <property type="entry name" value="GlcNAc_PI_deacetylase-related"/>
</dbReference>
<keyword evidence="1" id="KW-0732">Signal</keyword>
<reference evidence="2 3" key="1">
    <citation type="submission" date="2023-10" db="EMBL/GenBank/DDBJ databases">
        <title>Hymenobacter endophyticus sp. nov., an isolate from the leaf tissues of wheat.</title>
        <authorList>
            <person name="Dai Y."/>
        </authorList>
    </citation>
    <scope>NUCLEOTIDE SEQUENCE [LARGE SCALE GENOMIC DNA]</scope>
    <source>
        <strain evidence="2 3">ZK17L-C2</strain>
    </source>
</reference>
<dbReference type="EMBL" id="JAWDJT010000004">
    <property type="protein sequence ID" value="MDU0370519.1"/>
    <property type="molecule type" value="Genomic_DNA"/>
</dbReference>
<dbReference type="Proteomes" id="UP001250698">
    <property type="component" value="Unassembled WGS sequence"/>
</dbReference>
<evidence type="ECO:0000313" key="2">
    <source>
        <dbReference type="EMBL" id="MDU0370519.1"/>
    </source>
</evidence>
<protein>
    <submittedName>
        <fullName evidence="2">PIG-L family deacetylase</fullName>
    </submittedName>
</protein>
<organism evidence="2 3">
    <name type="scientific">Hymenobacter endophyticus</name>
    <dbReference type="NCBI Taxonomy" id="3076335"/>
    <lineage>
        <taxon>Bacteria</taxon>
        <taxon>Pseudomonadati</taxon>
        <taxon>Bacteroidota</taxon>
        <taxon>Cytophagia</taxon>
        <taxon>Cytophagales</taxon>
        <taxon>Hymenobacteraceae</taxon>
        <taxon>Hymenobacter</taxon>
    </lineage>
</organism>
<sequence length="410" mass="45642">MQKNLLWVYLLVFLCLIPSLVRAQSVAAPAPCQPTPKWTAIITAHPDDWQLFMGAAVSEEAKHTRRKIVFICLTGGQANEPADSYWQSREASHRASVRQIANPTASLTSTSFSDKLQVNGHSIDMYRSQNLVAFYLHLPDGGVHGRGLARGSFQSLKLLRDTGKALTPLNGGAPYTSWDDLSQTVRELLAHEAIKGQLTLHTAQTDVRLNSGDHSDHYMAGQLAQQTMRGLECRFLQYVGYDVSKRPVNLSPAQISSQQQAYRAYCQTMVSLGQEDPWDTKHLAFVGHQYVQVKHQAGPQLLPTTPAVTTGQNDDEDALLADHLVLQPAFPNPFSASSQLTFDLPIAAPVWLRVLDMQGREVVQLLRGELQQAGRHDQWLDVQRFPASGTYVAELRVGKYRRQQKLSVVR</sequence>
<dbReference type="Gene3D" id="3.40.50.10320">
    <property type="entry name" value="LmbE-like"/>
    <property type="match status" value="1"/>
</dbReference>
<dbReference type="SUPFAM" id="SSF102588">
    <property type="entry name" value="LmbE-like"/>
    <property type="match status" value="1"/>
</dbReference>
<gene>
    <name evidence="2" type="ORF">ROI90_08965</name>
</gene>
<accession>A0ABU3TGM9</accession>
<dbReference type="NCBIfam" id="TIGR04183">
    <property type="entry name" value="Por_Secre_tail"/>
    <property type="match status" value="1"/>
</dbReference>
<dbReference type="RefSeq" id="WP_315997999.1">
    <property type="nucleotide sequence ID" value="NZ_JAWDJT010000004.1"/>
</dbReference>
<evidence type="ECO:0000256" key="1">
    <source>
        <dbReference type="SAM" id="SignalP"/>
    </source>
</evidence>
<name>A0ABU3TGM9_9BACT</name>
<feature type="signal peptide" evidence="1">
    <location>
        <begin position="1"/>
        <end position="23"/>
    </location>
</feature>
<dbReference type="InterPro" id="IPR026444">
    <property type="entry name" value="Secre_tail"/>
</dbReference>
<dbReference type="Pfam" id="PF02585">
    <property type="entry name" value="PIG-L"/>
    <property type="match status" value="1"/>
</dbReference>
<evidence type="ECO:0000313" key="3">
    <source>
        <dbReference type="Proteomes" id="UP001250698"/>
    </source>
</evidence>
<keyword evidence="3" id="KW-1185">Reference proteome</keyword>
<comment type="caution">
    <text evidence="2">The sequence shown here is derived from an EMBL/GenBank/DDBJ whole genome shotgun (WGS) entry which is preliminary data.</text>
</comment>